<dbReference type="SUPFAM" id="SSF52540">
    <property type="entry name" value="P-loop containing nucleoside triphosphate hydrolases"/>
    <property type="match status" value="1"/>
</dbReference>
<dbReference type="GO" id="GO:0016887">
    <property type="term" value="F:ATP hydrolysis activity"/>
    <property type="evidence" value="ECO:0007669"/>
    <property type="project" value="InterPro"/>
</dbReference>
<protein>
    <submittedName>
        <fullName evidence="1">Uncharacterized protein</fullName>
    </submittedName>
</protein>
<name>A0A8S2CRF8_9BILA</name>
<reference evidence="1" key="1">
    <citation type="submission" date="2021-02" db="EMBL/GenBank/DDBJ databases">
        <authorList>
            <person name="Nowell W R."/>
        </authorList>
    </citation>
    <scope>NUCLEOTIDE SEQUENCE</scope>
</reference>
<dbReference type="GO" id="GO:0005524">
    <property type="term" value="F:ATP binding"/>
    <property type="evidence" value="ECO:0007669"/>
    <property type="project" value="InterPro"/>
</dbReference>
<accession>A0A8S2CRF8</accession>
<dbReference type="GO" id="GO:0006289">
    <property type="term" value="P:nucleotide-excision repair"/>
    <property type="evidence" value="ECO:0007669"/>
    <property type="project" value="InterPro"/>
</dbReference>
<proteinExistence type="predicted"/>
<dbReference type="GO" id="GO:0009380">
    <property type="term" value="C:excinuclease repair complex"/>
    <property type="evidence" value="ECO:0007669"/>
    <property type="project" value="InterPro"/>
</dbReference>
<dbReference type="Proteomes" id="UP000677228">
    <property type="component" value="Unassembled WGS sequence"/>
</dbReference>
<evidence type="ECO:0000313" key="3">
    <source>
        <dbReference type="Proteomes" id="UP000677228"/>
    </source>
</evidence>
<dbReference type="AlphaFoldDB" id="A0A8S2CRF8"/>
<sequence length="102" mass="11924">MVPPTLKSLLAVIYPADEYVVDNKTIGESLRRIKEEKIDTVKQFRFEKKEIEAQRIDERTERDLEAMREFGFCPGIENYSRHLELRAAGETPFTLIDYLGED</sequence>
<dbReference type="PANTHER" id="PTHR24029">
    <property type="entry name" value="UVRABC SYSTEM PROTEIN B"/>
    <property type="match status" value="1"/>
</dbReference>
<dbReference type="PANTHER" id="PTHR24029:SF0">
    <property type="entry name" value="UVRABC SYSTEM PROTEIN B"/>
    <property type="match status" value="1"/>
</dbReference>
<dbReference type="Proteomes" id="UP000682733">
    <property type="component" value="Unassembled WGS sequence"/>
</dbReference>
<comment type="caution">
    <text evidence="1">The sequence shown here is derived from an EMBL/GenBank/DDBJ whole genome shotgun (WGS) entry which is preliminary data.</text>
</comment>
<dbReference type="InterPro" id="IPR027417">
    <property type="entry name" value="P-loop_NTPase"/>
</dbReference>
<organism evidence="1 3">
    <name type="scientific">Didymodactylos carnosus</name>
    <dbReference type="NCBI Taxonomy" id="1234261"/>
    <lineage>
        <taxon>Eukaryota</taxon>
        <taxon>Metazoa</taxon>
        <taxon>Spiralia</taxon>
        <taxon>Gnathifera</taxon>
        <taxon>Rotifera</taxon>
        <taxon>Eurotatoria</taxon>
        <taxon>Bdelloidea</taxon>
        <taxon>Philodinida</taxon>
        <taxon>Philodinidae</taxon>
        <taxon>Didymodactylos</taxon>
    </lineage>
</organism>
<dbReference type="EMBL" id="CAJNOK010000057">
    <property type="protein sequence ID" value="CAF0726048.1"/>
    <property type="molecule type" value="Genomic_DNA"/>
</dbReference>
<dbReference type="Gene3D" id="6.10.140.240">
    <property type="match status" value="1"/>
</dbReference>
<evidence type="ECO:0000313" key="1">
    <source>
        <dbReference type="EMBL" id="CAF0726048.1"/>
    </source>
</evidence>
<dbReference type="GO" id="GO:0003677">
    <property type="term" value="F:DNA binding"/>
    <property type="evidence" value="ECO:0007669"/>
    <property type="project" value="InterPro"/>
</dbReference>
<dbReference type="EMBL" id="CAJOBA010000057">
    <property type="protein sequence ID" value="CAF3499536.1"/>
    <property type="molecule type" value="Genomic_DNA"/>
</dbReference>
<evidence type="ECO:0000313" key="2">
    <source>
        <dbReference type="EMBL" id="CAF3499536.1"/>
    </source>
</evidence>
<dbReference type="InterPro" id="IPR004807">
    <property type="entry name" value="UvrB"/>
</dbReference>
<gene>
    <name evidence="1" type="ORF">OVA965_LOCUS437</name>
    <name evidence="2" type="ORF">TMI583_LOCUS437</name>
</gene>